<dbReference type="Proteomes" id="UP000030747">
    <property type="component" value="Unassembled WGS sequence"/>
</dbReference>
<dbReference type="GeneID" id="25251860"/>
<name>U6L6G0_EIMTE</name>
<accession>U6L6G0</accession>
<dbReference type="AlphaFoldDB" id="U6L6G0"/>
<gene>
    <name evidence="1" type="ORF">ETH_00013475</name>
</gene>
<dbReference type="RefSeq" id="XP_013234140.1">
    <property type="nucleotide sequence ID" value="XM_013378686.1"/>
</dbReference>
<evidence type="ECO:0000313" key="1">
    <source>
        <dbReference type="EMBL" id="CDJ43390.1"/>
    </source>
</evidence>
<keyword evidence="2" id="KW-1185">Reference proteome</keyword>
<dbReference type="VEuPathDB" id="ToxoDB:ETH_00013475"/>
<dbReference type="EMBL" id="HG675764">
    <property type="protein sequence ID" value="CDJ43390.1"/>
    <property type="molecule type" value="Genomic_DNA"/>
</dbReference>
<reference evidence="1" key="2">
    <citation type="submission" date="2013-10" db="EMBL/GenBank/DDBJ databases">
        <authorList>
            <person name="Aslett M."/>
        </authorList>
    </citation>
    <scope>NUCLEOTIDE SEQUENCE [LARGE SCALE GENOMIC DNA]</scope>
    <source>
        <strain evidence="1">Houghton</strain>
    </source>
</reference>
<organism evidence="1 2">
    <name type="scientific">Eimeria tenella</name>
    <name type="common">Coccidian parasite</name>
    <dbReference type="NCBI Taxonomy" id="5802"/>
    <lineage>
        <taxon>Eukaryota</taxon>
        <taxon>Sar</taxon>
        <taxon>Alveolata</taxon>
        <taxon>Apicomplexa</taxon>
        <taxon>Conoidasida</taxon>
        <taxon>Coccidia</taxon>
        <taxon>Eucoccidiorida</taxon>
        <taxon>Eimeriorina</taxon>
        <taxon>Eimeriidae</taxon>
        <taxon>Eimeria</taxon>
    </lineage>
</organism>
<evidence type="ECO:0000313" key="2">
    <source>
        <dbReference type="Proteomes" id="UP000030747"/>
    </source>
</evidence>
<dbReference type="OMA" id="LCANTIP"/>
<protein>
    <submittedName>
        <fullName evidence="1">Uncharacterized protein</fullName>
    </submittedName>
</protein>
<dbReference type="VEuPathDB" id="ToxoDB:ETH2_1517900"/>
<reference evidence="1" key="1">
    <citation type="submission" date="2013-10" db="EMBL/GenBank/DDBJ databases">
        <title>Genomic analysis of the causative agents of coccidiosis in chickens.</title>
        <authorList>
            <person name="Reid A.J."/>
            <person name="Blake D."/>
            <person name="Billington K."/>
            <person name="Browne H."/>
            <person name="Dunn M."/>
            <person name="Hung S."/>
            <person name="Kawahara F."/>
            <person name="Miranda-Saavedra D."/>
            <person name="Mourier T."/>
            <person name="Nagra H."/>
            <person name="Otto T.D."/>
            <person name="Rawlings N."/>
            <person name="Sanchez A."/>
            <person name="Sanders M."/>
            <person name="Subramaniam C."/>
            <person name="Tay Y."/>
            <person name="Dear P."/>
            <person name="Doerig C."/>
            <person name="Gruber A."/>
            <person name="Parkinson J."/>
            <person name="Shirley M."/>
            <person name="Wan K.L."/>
            <person name="Berriman M."/>
            <person name="Tomley F."/>
            <person name="Pain A."/>
        </authorList>
    </citation>
    <scope>NUCLEOTIDE SEQUENCE [LARGE SCALE GENOMIC DNA]</scope>
    <source>
        <strain evidence="1">Houghton</strain>
    </source>
</reference>
<proteinExistence type="predicted"/>
<sequence length="546" mass="60638">MLLKRERIQLPAERKLAGGEDISNMRWTEHNAWPICEGPETHPASVQRAPEVHYMPLIADANDETAGASSRKRKMEQDHENHEGFLTQTKKGKVAMKSVQSTSTILDTSQGRFVGAALTTDDAALSVEGWLLNASEDFEGLPPRLAPDEAQRVGGHSEFIVQSSRKDDEAVSPKQQLESSFEGLMYRPSAASLGYLEDMINAQPLQSHDALKIRDNSGNTPFSTAPVLPEAFQAVPTELQPSSTLAPMYGESPFQVSPFFGQMATQQGEKPPSSAQPTVFEVASSQSSSFAGHKGIQQGNKPIPDENMRSEANLSFSTVSDFCVPPLGGWTSPQKDISTHPFVRLPRVLPGAYVRHFGSALSNTSFRKQAYLAHALVIVKDLLKMPFLDSVDLEILMSAIERLVYYALRYMRNETEGEKPEVIVQRLALALLLVDSLYAASEVLGLRARRRNWWYRLMNVIPYYTGPSGNAATSPLAVEYNNLAQSLNNALNFYRRGMRPAPDFLVELKRTVLCANTIPALSRGYWKEWLADDRQWRESQGDSTPH</sequence>
<dbReference type="OrthoDB" id="347188at2759"/>